<comment type="caution">
    <text evidence="1">The sequence shown here is derived from an EMBL/GenBank/DDBJ whole genome shotgun (WGS) entry which is preliminary data.</text>
</comment>
<reference evidence="1" key="1">
    <citation type="submission" date="2020-11" db="EMBL/GenBank/DDBJ databases">
        <authorList>
            <consortium name="DOE Joint Genome Institute"/>
            <person name="Ahrendt S."/>
            <person name="Riley R."/>
            <person name="Andreopoulos W."/>
            <person name="Labutti K."/>
            <person name="Pangilinan J."/>
            <person name="Ruiz-Duenas F.J."/>
            <person name="Barrasa J.M."/>
            <person name="Sanchez-Garcia M."/>
            <person name="Camarero S."/>
            <person name="Miyauchi S."/>
            <person name="Serrano A."/>
            <person name="Linde D."/>
            <person name="Babiker R."/>
            <person name="Drula E."/>
            <person name="Ayuso-Fernandez I."/>
            <person name="Pacheco R."/>
            <person name="Padilla G."/>
            <person name="Ferreira P."/>
            <person name="Barriuso J."/>
            <person name="Kellner H."/>
            <person name="Castanera R."/>
            <person name="Alfaro M."/>
            <person name="Ramirez L."/>
            <person name="Pisabarro A.G."/>
            <person name="Kuo A."/>
            <person name="Tritt A."/>
            <person name="Lipzen A."/>
            <person name="He G."/>
            <person name="Yan M."/>
            <person name="Ng V."/>
            <person name="Cullen D."/>
            <person name="Martin F."/>
            <person name="Rosso M.-N."/>
            <person name="Henrissat B."/>
            <person name="Hibbett D."/>
            <person name="Martinez A.T."/>
            <person name="Grigoriev I.V."/>
        </authorList>
    </citation>
    <scope>NUCLEOTIDE SEQUENCE</scope>
    <source>
        <strain evidence="1">CBS 506.95</strain>
    </source>
</reference>
<keyword evidence="2" id="KW-1185">Reference proteome</keyword>
<organism evidence="1 2">
    <name type="scientific">Crepidotus variabilis</name>
    <dbReference type="NCBI Taxonomy" id="179855"/>
    <lineage>
        <taxon>Eukaryota</taxon>
        <taxon>Fungi</taxon>
        <taxon>Dikarya</taxon>
        <taxon>Basidiomycota</taxon>
        <taxon>Agaricomycotina</taxon>
        <taxon>Agaricomycetes</taxon>
        <taxon>Agaricomycetidae</taxon>
        <taxon>Agaricales</taxon>
        <taxon>Agaricineae</taxon>
        <taxon>Crepidotaceae</taxon>
        <taxon>Crepidotus</taxon>
    </lineage>
</organism>
<protein>
    <submittedName>
        <fullName evidence="1">Uncharacterized protein</fullName>
    </submittedName>
</protein>
<evidence type="ECO:0000313" key="1">
    <source>
        <dbReference type="EMBL" id="KAF9531161.1"/>
    </source>
</evidence>
<evidence type="ECO:0000313" key="2">
    <source>
        <dbReference type="Proteomes" id="UP000807306"/>
    </source>
</evidence>
<sequence>MDIIGTSGSLVIKSAHPRPSILRLAYLPAPRLTGYPLPQALIADGLGHLSVEKYQRLCRVSNLPIKDIDEPDIQGKLGIISSISACDEPFHCPGIISLDSPSFPLKVRNLSGSAHKTLEERATERSFWADKAREIGQVMEEETAFVTERANSRIGSPIVVKHPEERN</sequence>
<accession>A0A9P6EK02</accession>
<dbReference type="AlphaFoldDB" id="A0A9P6EK02"/>
<dbReference type="Proteomes" id="UP000807306">
    <property type="component" value="Unassembled WGS sequence"/>
</dbReference>
<dbReference type="EMBL" id="MU157836">
    <property type="protein sequence ID" value="KAF9531161.1"/>
    <property type="molecule type" value="Genomic_DNA"/>
</dbReference>
<gene>
    <name evidence="1" type="ORF">CPB83DRAFT_849444</name>
</gene>
<proteinExistence type="predicted"/>
<name>A0A9P6EK02_9AGAR</name>